<accession>A0A2M8FF26</accession>
<sequence length="96" mass="10515">MTSGTSNITPYIKIPIDPTHTGSNGYRYIQSNLGAPRSSYTMLFQFENQRVNRVGKVIPANSWCSITGGSGNGYSTWNGMNDVTGVYDNSSYTPCF</sequence>
<evidence type="ECO:0000313" key="1">
    <source>
        <dbReference type="EMBL" id="PJC56191.1"/>
    </source>
</evidence>
<gene>
    <name evidence="1" type="ORF">CO026_01700</name>
</gene>
<name>A0A2M8FF26_9BACT</name>
<reference evidence="2" key="1">
    <citation type="submission" date="2017-09" db="EMBL/GenBank/DDBJ databases">
        <title>Depth-based differentiation of microbial function through sediment-hosted aquifers and enrichment of novel symbionts in the deep terrestrial subsurface.</title>
        <authorList>
            <person name="Probst A.J."/>
            <person name="Ladd B."/>
            <person name="Jarett J.K."/>
            <person name="Geller-Mcgrath D.E."/>
            <person name="Sieber C.M.K."/>
            <person name="Emerson J.B."/>
            <person name="Anantharaman K."/>
            <person name="Thomas B.C."/>
            <person name="Malmstrom R."/>
            <person name="Stieglmeier M."/>
            <person name="Klingl A."/>
            <person name="Woyke T."/>
            <person name="Ryan C.M."/>
            <person name="Banfield J.F."/>
        </authorList>
    </citation>
    <scope>NUCLEOTIDE SEQUENCE [LARGE SCALE GENOMIC DNA]</scope>
</reference>
<organism evidence="1 2">
    <name type="scientific">Candidatus Kaiserbacteria bacterium CG_4_9_14_0_2_um_filter_41_32</name>
    <dbReference type="NCBI Taxonomy" id="1974601"/>
    <lineage>
        <taxon>Bacteria</taxon>
        <taxon>Candidatus Kaiseribacteriota</taxon>
    </lineage>
</organism>
<protein>
    <submittedName>
        <fullName evidence="1">Uncharacterized protein</fullName>
    </submittedName>
</protein>
<dbReference type="EMBL" id="PFRD01000068">
    <property type="protein sequence ID" value="PJC56191.1"/>
    <property type="molecule type" value="Genomic_DNA"/>
</dbReference>
<comment type="caution">
    <text evidence="1">The sequence shown here is derived from an EMBL/GenBank/DDBJ whole genome shotgun (WGS) entry which is preliminary data.</text>
</comment>
<proteinExistence type="predicted"/>
<dbReference type="Proteomes" id="UP000230391">
    <property type="component" value="Unassembled WGS sequence"/>
</dbReference>
<dbReference type="AlphaFoldDB" id="A0A2M8FF26"/>
<evidence type="ECO:0000313" key="2">
    <source>
        <dbReference type="Proteomes" id="UP000230391"/>
    </source>
</evidence>